<protein>
    <submittedName>
        <fullName evidence="2">Uncharacterized protein</fullName>
    </submittedName>
</protein>
<sequence>RCRLSNSHESSYPRIQSIKYPILCVFNQNLPFSSPTGTEIEIRVSNLKIAMPVEDEKMEGSVSSLFTVSFDSNLSGDVLSAEDLAWVDSCLVKDPEAPDGNWDALRDALLEIVDALPESVSYSSSGIDGPSVGTDIEMHRPDEEATAQSQKNDHDVVPANEESETNNDSYPTNKRTGIPVSKLFEGVDTIDSFKGNPFLPTYKEGESESVGEAIALGADLNSLAFETEPLSERIFKVWDLGVPDEEDELITQLNKALAGTSSWSGPSGFDDSGTWKDRKDESLNSLIAGIADLSLDQTSS</sequence>
<feature type="region of interest" description="Disordered" evidence="1">
    <location>
        <begin position="142"/>
        <end position="177"/>
    </location>
</feature>
<name>V4SI75_CITCL</name>
<dbReference type="KEGG" id="cic:CICLE_v10029808mg"/>
<dbReference type="PANTHER" id="PTHR36388">
    <property type="entry name" value="OS02G0469000 PROTEIN"/>
    <property type="match status" value="1"/>
</dbReference>
<organism evidence="2 3">
    <name type="scientific">Citrus clementina</name>
    <name type="common">Clementine</name>
    <name type="synonym">Citrus deliciosa x Citrus sinensis</name>
    <dbReference type="NCBI Taxonomy" id="85681"/>
    <lineage>
        <taxon>Eukaryota</taxon>
        <taxon>Viridiplantae</taxon>
        <taxon>Streptophyta</taxon>
        <taxon>Embryophyta</taxon>
        <taxon>Tracheophyta</taxon>
        <taxon>Spermatophyta</taxon>
        <taxon>Magnoliopsida</taxon>
        <taxon>eudicotyledons</taxon>
        <taxon>Gunneridae</taxon>
        <taxon>Pentapetalae</taxon>
        <taxon>rosids</taxon>
        <taxon>malvids</taxon>
        <taxon>Sapindales</taxon>
        <taxon>Rutaceae</taxon>
        <taxon>Aurantioideae</taxon>
        <taxon>Citrus</taxon>
    </lineage>
</organism>
<feature type="compositionally biased region" description="Polar residues" evidence="1">
    <location>
        <begin position="166"/>
        <end position="175"/>
    </location>
</feature>
<dbReference type="PANTHER" id="PTHR36388:SF1">
    <property type="entry name" value="OS02G0469000 PROTEIN"/>
    <property type="match status" value="1"/>
</dbReference>
<dbReference type="InParanoid" id="V4SI75"/>
<dbReference type="eggNOG" id="ENOG502S11H">
    <property type="taxonomic scope" value="Eukaryota"/>
</dbReference>
<dbReference type="STRING" id="85681.V4SI75"/>
<gene>
    <name evidence="2" type="ORF">CICLE_v10029808mg</name>
</gene>
<evidence type="ECO:0000313" key="2">
    <source>
        <dbReference type="EMBL" id="ESR36716.1"/>
    </source>
</evidence>
<dbReference type="OrthoDB" id="1894296at2759"/>
<dbReference type="FunCoup" id="V4SI75">
    <property type="interactions" value="1072"/>
</dbReference>
<dbReference type="EMBL" id="KI536978">
    <property type="protein sequence ID" value="ESR36716.1"/>
    <property type="molecule type" value="Genomic_DNA"/>
</dbReference>
<dbReference type="Proteomes" id="UP000030687">
    <property type="component" value="Unassembled WGS sequence"/>
</dbReference>
<dbReference type="Gramene" id="ESR36716">
    <property type="protein sequence ID" value="ESR36716"/>
    <property type="gene ID" value="CICLE_v10029808mg"/>
</dbReference>
<accession>V4SI75</accession>
<evidence type="ECO:0000313" key="3">
    <source>
        <dbReference type="Proteomes" id="UP000030687"/>
    </source>
</evidence>
<proteinExistence type="predicted"/>
<feature type="non-terminal residue" evidence="2">
    <location>
        <position position="1"/>
    </location>
</feature>
<keyword evidence="3" id="KW-1185">Reference proteome</keyword>
<dbReference type="OMA" id="DDFMSTY"/>
<reference evidence="2 3" key="1">
    <citation type="submission" date="2013-10" db="EMBL/GenBank/DDBJ databases">
        <authorList>
            <consortium name="International Citrus Genome Consortium"/>
            <person name="Jenkins J."/>
            <person name="Schmutz J."/>
            <person name="Prochnik S."/>
            <person name="Rokhsar D."/>
            <person name="Gmitter F."/>
            <person name="Ollitrault P."/>
            <person name="Machado M."/>
            <person name="Talon M."/>
            <person name="Wincker P."/>
            <person name="Jaillon O."/>
            <person name="Morgante M."/>
        </authorList>
    </citation>
    <scope>NUCLEOTIDE SEQUENCE</scope>
    <source>
        <strain evidence="3">cv. Clemenules</strain>
    </source>
</reference>
<dbReference type="AlphaFoldDB" id="V4SI75"/>
<evidence type="ECO:0000256" key="1">
    <source>
        <dbReference type="SAM" id="MobiDB-lite"/>
    </source>
</evidence>